<dbReference type="InterPro" id="IPR011010">
    <property type="entry name" value="DNA_brk_join_enz"/>
</dbReference>
<dbReference type="Gene3D" id="1.10.150.130">
    <property type="match status" value="1"/>
</dbReference>
<reference evidence="7" key="1">
    <citation type="journal article" date="2023" name="Microorganisms">
        <title>Genomic Characterization of Arcobacter butzleri Strains Isolated from Various Sources in Lithuania.</title>
        <authorList>
            <person name="Uljanovas D."/>
            <person name="Golz G."/>
            <person name="Fleischmann S."/>
            <person name="Kudirkiene E."/>
            <person name="Kasetiene N."/>
            <person name="Grineviciene A."/>
            <person name="Tamuleviciene E."/>
            <person name="Aksomaitiene J."/>
            <person name="Alter T."/>
            <person name="Malakauskas M."/>
        </authorList>
    </citation>
    <scope>NUCLEOTIDE SEQUENCE</scope>
    <source>
        <strain evidence="7">H19</strain>
    </source>
</reference>
<dbReference type="PANTHER" id="PTHR30629:SF2">
    <property type="entry name" value="PROPHAGE INTEGRASE INTS-RELATED"/>
    <property type="match status" value="1"/>
</dbReference>
<dbReference type="PROSITE" id="PS51900">
    <property type="entry name" value="CB"/>
    <property type="match status" value="1"/>
</dbReference>
<organism evidence="7 8">
    <name type="scientific">Aliarcobacter butzleri</name>
    <dbReference type="NCBI Taxonomy" id="28197"/>
    <lineage>
        <taxon>Bacteria</taxon>
        <taxon>Pseudomonadati</taxon>
        <taxon>Campylobacterota</taxon>
        <taxon>Epsilonproteobacteria</taxon>
        <taxon>Campylobacterales</taxon>
        <taxon>Arcobacteraceae</taxon>
        <taxon>Aliarcobacter</taxon>
    </lineage>
</organism>
<dbReference type="Gene3D" id="1.10.443.10">
    <property type="entry name" value="Intergrase catalytic core"/>
    <property type="match status" value="1"/>
</dbReference>
<evidence type="ECO:0000256" key="4">
    <source>
        <dbReference type="ARBA" id="ARBA00023172"/>
    </source>
</evidence>
<evidence type="ECO:0000256" key="5">
    <source>
        <dbReference type="PROSITE-ProRule" id="PRU01248"/>
    </source>
</evidence>
<name>A0AAP4Q0V7_9BACT</name>
<keyword evidence="2" id="KW-0229">DNA integration</keyword>
<dbReference type="RefSeq" id="WP_175531529.1">
    <property type="nucleotide sequence ID" value="NZ_JABWGL010000038.1"/>
</dbReference>
<keyword evidence="4" id="KW-0233">DNA recombination</keyword>
<proteinExistence type="inferred from homology"/>
<keyword evidence="3 5" id="KW-0238">DNA-binding</keyword>
<dbReference type="GO" id="GO:0006310">
    <property type="term" value="P:DNA recombination"/>
    <property type="evidence" value="ECO:0007669"/>
    <property type="project" value="UniProtKB-KW"/>
</dbReference>
<reference evidence="7" key="2">
    <citation type="submission" date="2023-01" db="EMBL/GenBank/DDBJ databases">
        <authorList>
            <person name="Uljanovas D."/>
        </authorList>
    </citation>
    <scope>NUCLEOTIDE SEQUENCE</scope>
    <source>
        <strain evidence="7">H19</strain>
    </source>
</reference>
<dbReference type="InterPro" id="IPR044068">
    <property type="entry name" value="CB"/>
</dbReference>
<evidence type="ECO:0000256" key="3">
    <source>
        <dbReference type="ARBA" id="ARBA00023125"/>
    </source>
</evidence>
<dbReference type="InterPro" id="IPR010998">
    <property type="entry name" value="Integrase_recombinase_N"/>
</dbReference>
<evidence type="ECO:0000259" key="6">
    <source>
        <dbReference type="PROSITE" id="PS51900"/>
    </source>
</evidence>
<dbReference type="SUPFAM" id="SSF56349">
    <property type="entry name" value="DNA breaking-rejoining enzymes"/>
    <property type="match status" value="1"/>
</dbReference>
<dbReference type="GO" id="GO:0015074">
    <property type="term" value="P:DNA integration"/>
    <property type="evidence" value="ECO:0007669"/>
    <property type="project" value="UniProtKB-KW"/>
</dbReference>
<dbReference type="PANTHER" id="PTHR30629">
    <property type="entry name" value="PROPHAGE INTEGRASE"/>
    <property type="match status" value="1"/>
</dbReference>
<comment type="similarity">
    <text evidence="1">Belongs to the 'phage' integrase family.</text>
</comment>
<dbReference type="EMBL" id="JAQJJM010000041">
    <property type="protein sequence ID" value="MDN5133331.1"/>
    <property type="molecule type" value="Genomic_DNA"/>
</dbReference>
<dbReference type="Pfam" id="PF00589">
    <property type="entry name" value="Phage_integrase"/>
    <property type="match status" value="1"/>
</dbReference>
<dbReference type="InterPro" id="IPR002104">
    <property type="entry name" value="Integrase_catalytic"/>
</dbReference>
<comment type="caution">
    <text evidence="7">The sequence shown here is derived from an EMBL/GenBank/DDBJ whole genome shotgun (WGS) entry which is preliminary data.</text>
</comment>
<feature type="domain" description="Core-binding (CB)" evidence="6">
    <location>
        <begin position="83"/>
        <end position="165"/>
    </location>
</feature>
<evidence type="ECO:0000313" key="8">
    <source>
        <dbReference type="Proteomes" id="UP001171508"/>
    </source>
</evidence>
<gene>
    <name evidence="7" type="ORF">PJV92_11435</name>
</gene>
<dbReference type="AlphaFoldDB" id="A0AAP4Q0V7"/>
<accession>A0AAP4Q0V7</accession>
<dbReference type="InterPro" id="IPR013762">
    <property type="entry name" value="Integrase-like_cat_sf"/>
</dbReference>
<evidence type="ECO:0000313" key="7">
    <source>
        <dbReference type="EMBL" id="MDN5133331.1"/>
    </source>
</evidence>
<dbReference type="GO" id="GO:0003677">
    <property type="term" value="F:DNA binding"/>
    <property type="evidence" value="ECO:0007669"/>
    <property type="project" value="UniProtKB-UniRule"/>
</dbReference>
<protein>
    <submittedName>
        <fullName evidence="7">Tyrosine-type recombinase/integrase</fullName>
    </submittedName>
</protein>
<sequence length="384" mass="45620">MAYEKTKYDNVYSKEVGQRTCYFARFRFKLKNKRGVTPYKNLTSLFGCTTPKQAYEKIFELKQLYNQGIDPFFKDNEIISVEKTLNHLWEDYIEEIREKGRKEHTIKLYTGFYNNYCRTKIGNKEISKITKDEVLLILKQDLKGKSGSYRKRLKLILGPIFDDAVENEVIASNFLKHRQFNVEKYVPDKPKISEVTELKHLEIAKILYNYIPKYHTKNTLKEQLPIFTLLNLMTGHRYGELAKLTTKNLDLENMRIKAFRNQTKTKITTYYPYPDECNKYFEKFKNIKDERKLFPDIIPTSYGRIFKIILREALKESEIPYFNIVAHDFRQLLLNSMISLGIDTTLANRICLDHSYGDVLDAYLDMDFSVKQKTYNIYWEALRN</sequence>
<evidence type="ECO:0000256" key="2">
    <source>
        <dbReference type="ARBA" id="ARBA00022908"/>
    </source>
</evidence>
<dbReference type="Proteomes" id="UP001171508">
    <property type="component" value="Unassembled WGS sequence"/>
</dbReference>
<dbReference type="InterPro" id="IPR050808">
    <property type="entry name" value="Phage_Integrase"/>
</dbReference>
<evidence type="ECO:0000256" key="1">
    <source>
        <dbReference type="ARBA" id="ARBA00008857"/>
    </source>
</evidence>